<proteinExistence type="predicted"/>
<sequence>MKYCFGFKSTKPGIENSFQLISSSLIIIDLLSLLSVKRVLTITMLLFSFCAYAMPSYDESAALGEWMQWHMLVLISLLVSLPSILILLRYSRKPLVRILLLLISVWTFISAIYGWRSMSNSYLYQGSESRFMFLIGLCRVLDIALLSLGIFTLARLATKK</sequence>
<dbReference type="AlphaFoldDB" id="A0A2W2AE84"/>
<keyword evidence="1" id="KW-0472">Membrane</keyword>
<feature type="transmembrane region" description="Helical" evidence="1">
    <location>
        <begin position="39"/>
        <end position="57"/>
    </location>
</feature>
<organism evidence="2 3">
    <name type="scientific">Taibaiella soli</name>
    <dbReference type="NCBI Taxonomy" id="1649169"/>
    <lineage>
        <taxon>Bacteria</taxon>
        <taxon>Pseudomonadati</taxon>
        <taxon>Bacteroidota</taxon>
        <taxon>Chitinophagia</taxon>
        <taxon>Chitinophagales</taxon>
        <taxon>Chitinophagaceae</taxon>
        <taxon>Taibaiella</taxon>
    </lineage>
</organism>
<evidence type="ECO:0000313" key="3">
    <source>
        <dbReference type="Proteomes" id="UP000248745"/>
    </source>
</evidence>
<name>A0A2W2AE84_9BACT</name>
<keyword evidence="1" id="KW-0812">Transmembrane</keyword>
<feature type="transmembrane region" description="Helical" evidence="1">
    <location>
        <begin position="131"/>
        <end position="154"/>
    </location>
</feature>
<reference evidence="2 3" key="1">
    <citation type="submission" date="2018-06" db="EMBL/GenBank/DDBJ databases">
        <title>Mucibacter soli gen. nov., sp. nov., a new member of the family Chitinophagaceae producing mucin.</title>
        <authorList>
            <person name="Kim M.-K."/>
            <person name="Park S."/>
            <person name="Kim T.-S."/>
            <person name="Joung Y."/>
            <person name="Han J.-H."/>
            <person name="Kim S.B."/>
        </authorList>
    </citation>
    <scope>NUCLEOTIDE SEQUENCE [LARGE SCALE GENOMIC DNA]</scope>
    <source>
        <strain evidence="2 3">R1-15</strain>
    </source>
</reference>
<comment type="caution">
    <text evidence="2">The sequence shown here is derived from an EMBL/GenBank/DDBJ whole genome shotgun (WGS) entry which is preliminary data.</text>
</comment>
<keyword evidence="1" id="KW-1133">Transmembrane helix</keyword>
<accession>A0A2W2AE84</accession>
<keyword evidence="3" id="KW-1185">Reference proteome</keyword>
<feature type="transmembrane region" description="Helical" evidence="1">
    <location>
        <begin position="69"/>
        <end position="88"/>
    </location>
</feature>
<evidence type="ECO:0000256" key="1">
    <source>
        <dbReference type="SAM" id="Phobius"/>
    </source>
</evidence>
<dbReference type="Proteomes" id="UP000248745">
    <property type="component" value="Unassembled WGS sequence"/>
</dbReference>
<evidence type="ECO:0000313" key="2">
    <source>
        <dbReference type="EMBL" id="PZF71872.1"/>
    </source>
</evidence>
<feature type="transmembrane region" description="Helical" evidence="1">
    <location>
        <begin position="95"/>
        <end position="115"/>
    </location>
</feature>
<gene>
    <name evidence="2" type="ORF">DN068_17610</name>
</gene>
<dbReference type="EMBL" id="QKTW01000022">
    <property type="protein sequence ID" value="PZF71872.1"/>
    <property type="molecule type" value="Genomic_DNA"/>
</dbReference>
<protein>
    <submittedName>
        <fullName evidence="2">Uncharacterized protein</fullName>
    </submittedName>
</protein>